<name>C4JQD8_UNCRE</name>
<dbReference type="KEGG" id="ure:UREG_04692"/>
<dbReference type="RefSeq" id="XP_002545175.1">
    <property type="nucleotide sequence ID" value="XM_002545129.1"/>
</dbReference>
<keyword evidence="1" id="KW-0732">Signal</keyword>
<protein>
    <submittedName>
        <fullName evidence="2">Uncharacterized protein</fullName>
    </submittedName>
</protein>
<evidence type="ECO:0000313" key="3">
    <source>
        <dbReference type="Proteomes" id="UP000002058"/>
    </source>
</evidence>
<dbReference type="InParanoid" id="C4JQD8"/>
<organism evidence="2 3">
    <name type="scientific">Uncinocarpus reesii (strain UAMH 1704)</name>
    <dbReference type="NCBI Taxonomy" id="336963"/>
    <lineage>
        <taxon>Eukaryota</taxon>
        <taxon>Fungi</taxon>
        <taxon>Dikarya</taxon>
        <taxon>Ascomycota</taxon>
        <taxon>Pezizomycotina</taxon>
        <taxon>Eurotiomycetes</taxon>
        <taxon>Eurotiomycetidae</taxon>
        <taxon>Onygenales</taxon>
        <taxon>Onygenaceae</taxon>
        <taxon>Uncinocarpus</taxon>
    </lineage>
</organism>
<evidence type="ECO:0000256" key="1">
    <source>
        <dbReference type="SAM" id="SignalP"/>
    </source>
</evidence>
<keyword evidence="3" id="KW-1185">Reference proteome</keyword>
<reference evidence="3" key="1">
    <citation type="journal article" date="2009" name="Genome Res.">
        <title>Comparative genomic analyses of the human fungal pathogens Coccidioides and their relatives.</title>
        <authorList>
            <person name="Sharpton T.J."/>
            <person name="Stajich J.E."/>
            <person name="Rounsley S.D."/>
            <person name="Gardner M.J."/>
            <person name="Wortman J.R."/>
            <person name="Jordar V.S."/>
            <person name="Maiti R."/>
            <person name="Kodira C.D."/>
            <person name="Neafsey D.E."/>
            <person name="Zeng Q."/>
            <person name="Hung C.-Y."/>
            <person name="McMahan C."/>
            <person name="Muszewska A."/>
            <person name="Grynberg M."/>
            <person name="Mandel M.A."/>
            <person name="Kellner E.M."/>
            <person name="Barker B.M."/>
            <person name="Galgiani J.N."/>
            <person name="Orbach M.J."/>
            <person name="Kirkland T.N."/>
            <person name="Cole G.T."/>
            <person name="Henn M.R."/>
            <person name="Birren B.W."/>
            <person name="Taylor J.W."/>
        </authorList>
    </citation>
    <scope>NUCLEOTIDE SEQUENCE [LARGE SCALE GENOMIC DNA]</scope>
    <source>
        <strain evidence="3">UAMH 1704</strain>
    </source>
</reference>
<dbReference type="EMBL" id="CH476616">
    <property type="protein sequence ID" value="EEP79846.1"/>
    <property type="molecule type" value="Genomic_DNA"/>
</dbReference>
<dbReference type="Proteomes" id="UP000002058">
    <property type="component" value="Unassembled WGS sequence"/>
</dbReference>
<proteinExistence type="predicted"/>
<accession>C4JQD8</accession>
<dbReference type="GeneID" id="8440078"/>
<feature type="chain" id="PRO_5002939410" evidence="1">
    <location>
        <begin position="23"/>
        <end position="227"/>
    </location>
</feature>
<dbReference type="HOGENOM" id="CLU_1220476_0_0_1"/>
<dbReference type="VEuPathDB" id="FungiDB:UREG_04692"/>
<sequence>MKTASFYLLAYIYLFSLNPIAAAPSPEEQQYIDFCAERFGPDTAIQPAEGGGFQCVMCAGSAYQDPVTGDRKCCNVLNESFSVDKVVQTRGGCCKAPLVFSYDPAAKAGKCCNPGHKFMAGACTPHEPSRPKCTQCSKNYACAHDGHLGLRSAKAPPTAMLTLAGMFPRTALGPFKISLAAVKIQGLAGSAITPLTWALHPSRKLPGQPYSRGRDSACMESVQSAYA</sequence>
<gene>
    <name evidence="2" type="ORF">UREG_04692</name>
</gene>
<dbReference type="AlphaFoldDB" id="C4JQD8"/>
<feature type="signal peptide" evidence="1">
    <location>
        <begin position="1"/>
        <end position="22"/>
    </location>
</feature>
<evidence type="ECO:0000313" key="2">
    <source>
        <dbReference type="EMBL" id="EEP79846.1"/>
    </source>
</evidence>